<evidence type="ECO:0000313" key="2">
    <source>
        <dbReference type="EMBL" id="MPC69799.1"/>
    </source>
</evidence>
<evidence type="ECO:0000256" key="1">
    <source>
        <dbReference type="SAM" id="MobiDB-lite"/>
    </source>
</evidence>
<gene>
    <name evidence="2" type="ORF">E2C01_064030</name>
</gene>
<organism evidence="2 3">
    <name type="scientific">Portunus trituberculatus</name>
    <name type="common">Swimming crab</name>
    <name type="synonym">Neptunus trituberculatus</name>
    <dbReference type="NCBI Taxonomy" id="210409"/>
    <lineage>
        <taxon>Eukaryota</taxon>
        <taxon>Metazoa</taxon>
        <taxon>Ecdysozoa</taxon>
        <taxon>Arthropoda</taxon>
        <taxon>Crustacea</taxon>
        <taxon>Multicrustacea</taxon>
        <taxon>Malacostraca</taxon>
        <taxon>Eumalacostraca</taxon>
        <taxon>Eucarida</taxon>
        <taxon>Decapoda</taxon>
        <taxon>Pleocyemata</taxon>
        <taxon>Brachyura</taxon>
        <taxon>Eubrachyura</taxon>
        <taxon>Portunoidea</taxon>
        <taxon>Portunidae</taxon>
        <taxon>Portuninae</taxon>
        <taxon>Portunus</taxon>
    </lineage>
</organism>
<dbReference type="AlphaFoldDB" id="A0A5B7HJ91"/>
<dbReference type="EMBL" id="VSRR010030017">
    <property type="protein sequence ID" value="MPC69799.1"/>
    <property type="molecule type" value="Genomic_DNA"/>
</dbReference>
<sequence>MPAPRLCRVEWRGRGGEGGAAGVGKRVWTKPVSPAGGRGEGGASHRPRRWANPTPRRS</sequence>
<evidence type="ECO:0000313" key="3">
    <source>
        <dbReference type="Proteomes" id="UP000324222"/>
    </source>
</evidence>
<dbReference type="Proteomes" id="UP000324222">
    <property type="component" value="Unassembled WGS sequence"/>
</dbReference>
<protein>
    <submittedName>
        <fullName evidence="2">Uncharacterized protein</fullName>
    </submittedName>
</protein>
<name>A0A5B7HJ91_PORTR</name>
<keyword evidence="3" id="KW-1185">Reference proteome</keyword>
<proteinExistence type="predicted"/>
<comment type="caution">
    <text evidence="2">The sequence shown here is derived from an EMBL/GenBank/DDBJ whole genome shotgun (WGS) entry which is preliminary data.</text>
</comment>
<reference evidence="2 3" key="1">
    <citation type="submission" date="2019-05" db="EMBL/GenBank/DDBJ databases">
        <title>Another draft genome of Portunus trituberculatus and its Hox gene families provides insights of decapod evolution.</title>
        <authorList>
            <person name="Jeong J.-H."/>
            <person name="Song I."/>
            <person name="Kim S."/>
            <person name="Choi T."/>
            <person name="Kim D."/>
            <person name="Ryu S."/>
            <person name="Kim W."/>
        </authorList>
    </citation>
    <scope>NUCLEOTIDE SEQUENCE [LARGE SCALE GENOMIC DNA]</scope>
    <source>
        <tissue evidence="2">Muscle</tissue>
    </source>
</reference>
<feature type="region of interest" description="Disordered" evidence="1">
    <location>
        <begin position="1"/>
        <end position="58"/>
    </location>
</feature>
<accession>A0A5B7HJ91</accession>